<reference evidence="1 2" key="1">
    <citation type="journal article" date="2018" name="Arch. Microbiol.">
        <title>New insights into the metabolic potential of the phototrophic purple bacterium Rhodopila globiformis DSM 161(T) from its draft genome sequence and evidence for a vanadium-dependent nitrogenase.</title>
        <authorList>
            <person name="Imhoff J.F."/>
            <person name="Rahn T."/>
            <person name="Kunzel S."/>
            <person name="Neulinger S.C."/>
        </authorList>
    </citation>
    <scope>NUCLEOTIDE SEQUENCE [LARGE SCALE GENOMIC DNA]</scope>
    <source>
        <strain evidence="1 2">DSM 16996</strain>
    </source>
</reference>
<organism evidence="1 2">
    <name type="scientific">Rhodoblastus sphagnicola</name>
    <dbReference type="NCBI Taxonomy" id="333368"/>
    <lineage>
        <taxon>Bacteria</taxon>
        <taxon>Pseudomonadati</taxon>
        <taxon>Pseudomonadota</taxon>
        <taxon>Alphaproteobacteria</taxon>
        <taxon>Hyphomicrobiales</taxon>
        <taxon>Rhodoblastaceae</taxon>
        <taxon>Rhodoblastus</taxon>
    </lineage>
</organism>
<evidence type="ECO:0000313" key="2">
    <source>
        <dbReference type="Proteomes" id="UP000239089"/>
    </source>
</evidence>
<proteinExistence type="predicted"/>
<sequence>MIGFLLRALVVALGLYVASRIIPGVSFTSTESLLWAAVLLGVLNAIIRPILIVLTIPITVLTFGLFLLVINGLMIELVAHVLDGFAVSGLGAAILASLVVSVVSWLVSWSVGPGGVEIMVVRR</sequence>
<dbReference type="OrthoDB" id="7205479at2"/>
<evidence type="ECO:0008006" key="3">
    <source>
        <dbReference type="Google" id="ProtNLM"/>
    </source>
</evidence>
<accession>A0A2S6NB98</accession>
<gene>
    <name evidence="1" type="ORF">CCR94_07860</name>
</gene>
<dbReference type="PANTHER" id="PTHR37309">
    <property type="entry name" value="SLR0284 PROTEIN"/>
    <property type="match status" value="1"/>
</dbReference>
<dbReference type="EMBL" id="NHSJ01000049">
    <property type="protein sequence ID" value="PPQ31877.1"/>
    <property type="molecule type" value="Genomic_DNA"/>
</dbReference>
<dbReference type="RefSeq" id="WP_104507316.1">
    <property type="nucleotide sequence ID" value="NZ_JACIGC010000004.1"/>
</dbReference>
<dbReference type="Pfam" id="PF04020">
    <property type="entry name" value="Phage_holin_4_2"/>
    <property type="match status" value="1"/>
</dbReference>
<name>A0A2S6NB98_9HYPH</name>
<dbReference type="InterPro" id="IPR007165">
    <property type="entry name" value="Phage_holin_4_2"/>
</dbReference>
<dbReference type="PANTHER" id="PTHR37309:SF1">
    <property type="entry name" value="SLR0284 PROTEIN"/>
    <property type="match status" value="1"/>
</dbReference>
<keyword evidence="2" id="KW-1185">Reference proteome</keyword>
<dbReference type="AlphaFoldDB" id="A0A2S6NB98"/>
<protein>
    <recommendedName>
        <fullName evidence="3">Phage holin family protein</fullName>
    </recommendedName>
</protein>
<comment type="caution">
    <text evidence="1">The sequence shown here is derived from an EMBL/GenBank/DDBJ whole genome shotgun (WGS) entry which is preliminary data.</text>
</comment>
<dbReference type="Proteomes" id="UP000239089">
    <property type="component" value="Unassembled WGS sequence"/>
</dbReference>
<evidence type="ECO:0000313" key="1">
    <source>
        <dbReference type="EMBL" id="PPQ31877.1"/>
    </source>
</evidence>